<dbReference type="Proteomes" id="UP000434639">
    <property type="component" value="Unassembled WGS sequence"/>
</dbReference>
<dbReference type="EMBL" id="WMIB01000032">
    <property type="protein sequence ID" value="MTH55551.1"/>
    <property type="molecule type" value="Genomic_DNA"/>
</dbReference>
<reference evidence="1 2" key="1">
    <citation type="journal article" date="2017" name="Int. J. Syst. Evol. Microbiol.">
        <title>Bacillus mangrovi sp. nov., isolated from a sediment sample from a mangrove forest.</title>
        <authorList>
            <person name="Gupta V."/>
            <person name="Singh P.K."/>
            <person name="Korpole S."/>
            <person name="Tanuku N.R.S."/>
            <person name="Pinnaka A.K."/>
        </authorList>
    </citation>
    <scope>NUCLEOTIDE SEQUENCE [LARGE SCALE GENOMIC DNA]</scope>
    <source>
        <strain evidence="1 2">KCTC 33872</strain>
    </source>
</reference>
<sequence length="91" mass="10218">MSLFLGLLAAAFIGTAIVITLDYLNRRVLEQEASRLANQYQNELGSNVTAKLQQKEYNVFDLDLTGNLGSKKVRIEAVNVDTQNLYQKIKI</sequence>
<keyword evidence="2" id="KW-1185">Reference proteome</keyword>
<protein>
    <submittedName>
        <fullName evidence="1">Uncharacterized protein</fullName>
    </submittedName>
</protein>
<evidence type="ECO:0000313" key="2">
    <source>
        <dbReference type="Proteomes" id="UP000434639"/>
    </source>
</evidence>
<organism evidence="1 2">
    <name type="scientific">Metabacillus mangrovi</name>
    <dbReference type="NCBI Taxonomy" id="1491830"/>
    <lineage>
        <taxon>Bacteria</taxon>
        <taxon>Bacillati</taxon>
        <taxon>Bacillota</taxon>
        <taxon>Bacilli</taxon>
        <taxon>Bacillales</taxon>
        <taxon>Bacillaceae</taxon>
        <taxon>Metabacillus</taxon>
    </lineage>
</organism>
<comment type="caution">
    <text evidence="1">The sequence shown here is derived from an EMBL/GenBank/DDBJ whole genome shotgun (WGS) entry which is preliminary data.</text>
</comment>
<dbReference type="RefSeq" id="WP_155114048.1">
    <property type="nucleotide sequence ID" value="NZ_WMIB01000032.1"/>
</dbReference>
<evidence type="ECO:0000313" key="1">
    <source>
        <dbReference type="EMBL" id="MTH55551.1"/>
    </source>
</evidence>
<accession>A0A7X2SAW2</accession>
<name>A0A7X2SAW2_9BACI</name>
<gene>
    <name evidence="1" type="ORF">GKZ89_19335</name>
</gene>
<proteinExistence type="predicted"/>
<dbReference type="AlphaFoldDB" id="A0A7X2SAW2"/>